<evidence type="ECO:0000259" key="3">
    <source>
        <dbReference type="PROSITE" id="PS01031"/>
    </source>
</evidence>
<dbReference type="PROSITE" id="PS01031">
    <property type="entry name" value="SHSP"/>
    <property type="match status" value="1"/>
</dbReference>
<organism evidence="4 5">
    <name type="scientific">Kineothrix sedimenti</name>
    <dbReference type="NCBI Taxonomy" id="3123317"/>
    <lineage>
        <taxon>Bacteria</taxon>
        <taxon>Bacillati</taxon>
        <taxon>Bacillota</taxon>
        <taxon>Clostridia</taxon>
        <taxon>Lachnospirales</taxon>
        <taxon>Lachnospiraceae</taxon>
        <taxon>Kineothrix</taxon>
    </lineage>
</organism>
<dbReference type="InterPro" id="IPR031107">
    <property type="entry name" value="Small_HSP"/>
</dbReference>
<name>A0ABZ3EWE9_9FIRM</name>
<dbReference type="Proteomes" id="UP001451571">
    <property type="component" value="Chromosome"/>
</dbReference>
<gene>
    <name evidence="4" type="ORF">V6984_19435</name>
</gene>
<dbReference type="InterPro" id="IPR008978">
    <property type="entry name" value="HSP20-like_chaperone"/>
</dbReference>
<sequence>MLMPSVFGENLFDDFMYFPFEREFFGRRNPLYGKREKNLMKTDIKETDSAYEVAIDLPGFKKEEISAKLENGYLTISAFKSLDKDEKDEESGNYIRRERYSGQCSRSFYVGDQVAEEDIRAKFEDGILKLLVAKKEVKQVEDKKFIAIEG</sequence>
<proteinExistence type="inferred from homology"/>
<dbReference type="Pfam" id="PF00011">
    <property type="entry name" value="HSP20"/>
    <property type="match status" value="1"/>
</dbReference>
<evidence type="ECO:0000256" key="2">
    <source>
        <dbReference type="RuleBase" id="RU003616"/>
    </source>
</evidence>
<keyword evidence="5" id="KW-1185">Reference proteome</keyword>
<feature type="domain" description="SHSP" evidence="3">
    <location>
        <begin position="33"/>
        <end position="150"/>
    </location>
</feature>
<evidence type="ECO:0000256" key="1">
    <source>
        <dbReference type="PROSITE-ProRule" id="PRU00285"/>
    </source>
</evidence>
<accession>A0ABZ3EWE9</accession>
<reference evidence="4 5" key="1">
    <citation type="submission" date="2024-02" db="EMBL/GenBank/DDBJ databases">
        <title>Bacterial strain from lacustrine sediment.</title>
        <authorList>
            <person name="Petit C."/>
            <person name="Fadhlaoui K."/>
        </authorList>
    </citation>
    <scope>NUCLEOTIDE SEQUENCE [LARGE SCALE GENOMIC DNA]</scope>
    <source>
        <strain evidence="4 5">IPX-CK</strain>
    </source>
</reference>
<dbReference type="PANTHER" id="PTHR11527">
    <property type="entry name" value="HEAT-SHOCK PROTEIN 20 FAMILY MEMBER"/>
    <property type="match status" value="1"/>
</dbReference>
<dbReference type="SUPFAM" id="SSF49764">
    <property type="entry name" value="HSP20-like chaperones"/>
    <property type="match status" value="1"/>
</dbReference>
<protein>
    <submittedName>
        <fullName evidence="4">Hsp20/alpha crystallin family protein</fullName>
    </submittedName>
</protein>
<evidence type="ECO:0000313" key="5">
    <source>
        <dbReference type="Proteomes" id="UP001451571"/>
    </source>
</evidence>
<dbReference type="InterPro" id="IPR002068">
    <property type="entry name" value="A-crystallin/Hsp20_dom"/>
</dbReference>
<evidence type="ECO:0000313" key="4">
    <source>
        <dbReference type="EMBL" id="XAH73647.1"/>
    </source>
</evidence>
<dbReference type="EMBL" id="CP146256">
    <property type="protein sequence ID" value="XAH73647.1"/>
    <property type="molecule type" value="Genomic_DNA"/>
</dbReference>
<dbReference type="Gene3D" id="2.60.40.790">
    <property type="match status" value="1"/>
</dbReference>
<dbReference type="RefSeq" id="WP_342757251.1">
    <property type="nucleotide sequence ID" value="NZ_CP146256.1"/>
</dbReference>
<dbReference type="CDD" id="cd06471">
    <property type="entry name" value="ACD_LpsHSP_like"/>
    <property type="match status" value="1"/>
</dbReference>
<comment type="similarity">
    <text evidence="1 2">Belongs to the small heat shock protein (HSP20) family.</text>
</comment>